<dbReference type="KEGG" id="hro:HELRODRAFT_73524"/>
<evidence type="ECO:0000256" key="1">
    <source>
        <dbReference type="ARBA" id="ARBA00006759"/>
    </source>
</evidence>
<dbReference type="InterPro" id="IPR036866">
    <property type="entry name" value="RibonucZ/Hydroxyglut_hydro"/>
</dbReference>
<dbReference type="HOGENOM" id="CLU_048478_1_2_1"/>
<dbReference type="RefSeq" id="XP_009012652.1">
    <property type="nucleotide sequence ID" value="XM_009014404.1"/>
</dbReference>
<keyword evidence="3" id="KW-0378">Hydrolase</keyword>
<keyword evidence="4" id="KW-0862">Zinc</keyword>
<dbReference type="FunCoup" id="T1G1F2">
    <property type="interactions" value="1070"/>
</dbReference>
<evidence type="ECO:0000313" key="6">
    <source>
        <dbReference type="EMBL" id="ESO09559.1"/>
    </source>
</evidence>
<dbReference type="EnsemblMetazoa" id="HelroT73524">
    <property type="protein sequence ID" value="HelroP73524"/>
    <property type="gene ID" value="HelroG73524"/>
</dbReference>
<comment type="similarity">
    <text evidence="1">Belongs to the metallo-beta-lactamase superfamily. Glyoxalase II family.</text>
</comment>
<evidence type="ECO:0000313" key="7">
    <source>
        <dbReference type="EnsemblMetazoa" id="HelroP73524"/>
    </source>
</evidence>
<dbReference type="CDD" id="cd07722">
    <property type="entry name" value="LACTB2-like_MBL-fold"/>
    <property type="match status" value="1"/>
</dbReference>
<keyword evidence="8" id="KW-1185">Reference proteome</keyword>
<dbReference type="eggNOG" id="KOG0813">
    <property type="taxonomic scope" value="Eukaryota"/>
</dbReference>
<dbReference type="GO" id="GO:0016787">
    <property type="term" value="F:hydrolase activity"/>
    <property type="evidence" value="ECO:0007669"/>
    <property type="project" value="UniProtKB-KW"/>
</dbReference>
<evidence type="ECO:0000256" key="2">
    <source>
        <dbReference type="ARBA" id="ARBA00022723"/>
    </source>
</evidence>
<sequence>MSVSLSFIPALEQLSTRVIRILGCNPGPFTLQGTNTYLIGTGNKRILLDTGESNNANYLENLVSILKQHNSTIKEVIITHWHGDHIGGVPAVFNRFNDSSLKINKFKRLSKPDEKLENNIPINYLENNSVLSVDGATLKTIYTPGHTDDHMSVLLHEENALFTGDCVLGEGTCVFEDLHSYMNSLELIKSLNPSVIYPGHGAVVRDPQQHVSAYIANRNNREQQIVNALSDYAEKTPMQIVEIVYKTTPRHLFPAAEGNVIHHLNKLLKDNLVGM</sequence>
<dbReference type="PANTHER" id="PTHR23131:SF0">
    <property type="entry name" value="ENDORIBONUCLEASE LACTB2"/>
    <property type="match status" value="1"/>
</dbReference>
<feature type="domain" description="Metallo-beta-lactamase" evidence="5">
    <location>
        <begin position="33"/>
        <end position="200"/>
    </location>
</feature>
<dbReference type="EMBL" id="KB095959">
    <property type="protein sequence ID" value="ESO09559.1"/>
    <property type="molecule type" value="Genomic_DNA"/>
</dbReference>
<dbReference type="InterPro" id="IPR041516">
    <property type="entry name" value="LACTB2_WH"/>
</dbReference>
<name>T1G1F2_HELRO</name>
<dbReference type="InterPro" id="IPR050662">
    <property type="entry name" value="Sec-metab_biosynth-thioest"/>
</dbReference>
<evidence type="ECO:0000256" key="4">
    <source>
        <dbReference type="ARBA" id="ARBA00022833"/>
    </source>
</evidence>
<dbReference type="InterPro" id="IPR036388">
    <property type="entry name" value="WH-like_DNA-bd_sf"/>
</dbReference>
<dbReference type="GO" id="GO:0003727">
    <property type="term" value="F:single-stranded RNA binding"/>
    <property type="evidence" value="ECO:0000318"/>
    <property type="project" value="GO_Central"/>
</dbReference>
<dbReference type="GeneID" id="20214900"/>
<evidence type="ECO:0000256" key="3">
    <source>
        <dbReference type="ARBA" id="ARBA00022801"/>
    </source>
</evidence>
<dbReference type="EMBL" id="AMQM01002988">
    <property type="status" value="NOT_ANNOTATED_CDS"/>
    <property type="molecule type" value="Genomic_DNA"/>
</dbReference>
<dbReference type="InParanoid" id="T1G1F2"/>
<proteinExistence type="inferred from homology"/>
<reference evidence="6 8" key="2">
    <citation type="journal article" date="2013" name="Nature">
        <title>Insights into bilaterian evolution from three spiralian genomes.</title>
        <authorList>
            <person name="Simakov O."/>
            <person name="Marletaz F."/>
            <person name="Cho S.J."/>
            <person name="Edsinger-Gonzales E."/>
            <person name="Havlak P."/>
            <person name="Hellsten U."/>
            <person name="Kuo D.H."/>
            <person name="Larsson T."/>
            <person name="Lv J."/>
            <person name="Arendt D."/>
            <person name="Savage R."/>
            <person name="Osoegawa K."/>
            <person name="de Jong P."/>
            <person name="Grimwood J."/>
            <person name="Chapman J.A."/>
            <person name="Shapiro H."/>
            <person name="Aerts A."/>
            <person name="Otillar R.P."/>
            <person name="Terry A.Y."/>
            <person name="Boore J.L."/>
            <person name="Grigoriev I.V."/>
            <person name="Lindberg D.R."/>
            <person name="Seaver E.C."/>
            <person name="Weisblat D.A."/>
            <person name="Putnam N.H."/>
            <person name="Rokhsar D.S."/>
        </authorList>
    </citation>
    <scope>NUCLEOTIDE SEQUENCE</scope>
</reference>
<dbReference type="PANTHER" id="PTHR23131">
    <property type="entry name" value="ENDORIBONUCLEASE LACTB2"/>
    <property type="match status" value="1"/>
</dbReference>
<protein>
    <recommendedName>
        <fullName evidence="5">Metallo-beta-lactamase domain-containing protein</fullName>
    </recommendedName>
</protein>
<reference evidence="8" key="1">
    <citation type="submission" date="2012-12" db="EMBL/GenBank/DDBJ databases">
        <authorList>
            <person name="Hellsten U."/>
            <person name="Grimwood J."/>
            <person name="Chapman J.A."/>
            <person name="Shapiro H."/>
            <person name="Aerts A."/>
            <person name="Otillar R.P."/>
            <person name="Terry A.Y."/>
            <person name="Boore J.L."/>
            <person name="Simakov O."/>
            <person name="Marletaz F."/>
            <person name="Cho S.-J."/>
            <person name="Edsinger-Gonzales E."/>
            <person name="Havlak P."/>
            <person name="Kuo D.-H."/>
            <person name="Larsson T."/>
            <person name="Lv J."/>
            <person name="Arendt D."/>
            <person name="Savage R."/>
            <person name="Osoegawa K."/>
            <person name="de Jong P."/>
            <person name="Lindberg D.R."/>
            <person name="Seaver E.C."/>
            <person name="Weisblat D.A."/>
            <person name="Putnam N.H."/>
            <person name="Grigoriev I.V."/>
            <person name="Rokhsar D.S."/>
        </authorList>
    </citation>
    <scope>NUCLEOTIDE SEQUENCE</scope>
</reference>
<dbReference type="STRING" id="6412.T1G1F2"/>
<dbReference type="Pfam" id="PF00753">
    <property type="entry name" value="Lactamase_B"/>
    <property type="match status" value="1"/>
</dbReference>
<dbReference type="InterPro" id="IPR001279">
    <property type="entry name" value="Metallo-B-lactamas"/>
</dbReference>
<dbReference type="GO" id="GO:0004521">
    <property type="term" value="F:RNA endonuclease activity"/>
    <property type="evidence" value="ECO:0000318"/>
    <property type="project" value="GO_Central"/>
</dbReference>
<dbReference type="GO" id="GO:0046872">
    <property type="term" value="F:metal ion binding"/>
    <property type="evidence" value="ECO:0007669"/>
    <property type="project" value="UniProtKB-KW"/>
</dbReference>
<dbReference type="OrthoDB" id="17458at2759"/>
<dbReference type="CTD" id="20214900"/>
<organism evidence="7 8">
    <name type="scientific">Helobdella robusta</name>
    <name type="common">Californian leech</name>
    <dbReference type="NCBI Taxonomy" id="6412"/>
    <lineage>
        <taxon>Eukaryota</taxon>
        <taxon>Metazoa</taxon>
        <taxon>Spiralia</taxon>
        <taxon>Lophotrochozoa</taxon>
        <taxon>Annelida</taxon>
        <taxon>Clitellata</taxon>
        <taxon>Hirudinea</taxon>
        <taxon>Rhynchobdellida</taxon>
        <taxon>Glossiphoniidae</taxon>
        <taxon>Helobdella</taxon>
    </lineage>
</organism>
<dbReference type="Gene3D" id="1.10.10.10">
    <property type="entry name" value="Winged helix-like DNA-binding domain superfamily/Winged helix DNA-binding domain"/>
    <property type="match status" value="1"/>
</dbReference>
<reference evidence="7" key="3">
    <citation type="submission" date="2015-06" db="UniProtKB">
        <authorList>
            <consortium name="EnsemblMetazoa"/>
        </authorList>
    </citation>
    <scope>IDENTIFICATION</scope>
</reference>
<dbReference type="Gene3D" id="3.60.15.10">
    <property type="entry name" value="Ribonuclease Z/Hydroxyacylglutathione hydrolase-like"/>
    <property type="match status" value="1"/>
</dbReference>
<dbReference type="SMART" id="SM00849">
    <property type="entry name" value="Lactamase_B"/>
    <property type="match status" value="1"/>
</dbReference>
<dbReference type="InterPro" id="IPR047921">
    <property type="entry name" value="LACTB2-like_MBL-fold"/>
</dbReference>
<dbReference type="GO" id="GO:0005759">
    <property type="term" value="C:mitochondrial matrix"/>
    <property type="evidence" value="ECO:0000318"/>
    <property type="project" value="GO_Central"/>
</dbReference>
<dbReference type="AlphaFoldDB" id="T1G1F2"/>
<dbReference type="Pfam" id="PF17778">
    <property type="entry name" value="WHD_BLACT"/>
    <property type="match status" value="1"/>
</dbReference>
<dbReference type="SUPFAM" id="SSF56281">
    <property type="entry name" value="Metallo-hydrolase/oxidoreductase"/>
    <property type="match status" value="1"/>
</dbReference>
<accession>T1G1F2</accession>
<evidence type="ECO:0000313" key="8">
    <source>
        <dbReference type="Proteomes" id="UP000015101"/>
    </source>
</evidence>
<dbReference type="OMA" id="GDHVMAW"/>
<keyword evidence="2" id="KW-0479">Metal-binding</keyword>
<evidence type="ECO:0000259" key="5">
    <source>
        <dbReference type="SMART" id="SM00849"/>
    </source>
</evidence>
<dbReference type="Proteomes" id="UP000015101">
    <property type="component" value="Unassembled WGS sequence"/>
</dbReference>
<dbReference type="FunFam" id="3.60.15.10:FF:000017">
    <property type="entry name" value="Lactamase beta 2"/>
    <property type="match status" value="1"/>
</dbReference>
<gene>
    <name evidence="7" type="primary">20214900</name>
    <name evidence="6" type="ORF">HELRODRAFT_73524</name>
</gene>